<name>A0ABN1MIQ9_9FLAO</name>
<evidence type="ECO:0000259" key="3">
    <source>
        <dbReference type="PROSITE" id="PS50930"/>
    </source>
</evidence>
<keyword evidence="5" id="KW-1185">Reference proteome</keyword>
<dbReference type="PROSITE" id="PS50930">
    <property type="entry name" value="HTH_LYTTR"/>
    <property type="match status" value="1"/>
</dbReference>
<dbReference type="EMBL" id="BAAAFG010000015">
    <property type="protein sequence ID" value="GAA0872831.1"/>
    <property type="molecule type" value="Genomic_DNA"/>
</dbReference>
<dbReference type="SMART" id="SM00448">
    <property type="entry name" value="REC"/>
    <property type="match status" value="1"/>
</dbReference>
<organism evidence="4 5">
    <name type="scientific">Gangjinia marincola</name>
    <dbReference type="NCBI Taxonomy" id="578463"/>
    <lineage>
        <taxon>Bacteria</taxon>
        <taxon>Pseudomonadati</taxon>
        <taxon>Bacteroidota</taxon>
        <taxon>Flavobacteriia</taxon>
        <taxon>Flavobacteriales</taxon>
        <taxon>Flavobacteriaceae</taxon>
        <taxon>Gangjinia</taxon>
    </lineage>
</organism>
<dbReference type="Pfam" id="PF00072">
    <property type="entry name" value="Response_reg"/>
    <property type="match status" value="1"/>
</dbReference>
<dbReference type="InterPro" id="IPR046947">
    <property type="entry name" value="LytR-like"/>
</dbReference>
<gene>
    <name evidence="4" type="ORF">GCM10009117_19780</name>
</gene>
<evidence type="ECO:0000256" key="1">
    <source>
        <dbReference type="PROSITE-ProRule" id="PRU00169"/>
    </source>
</evidence>
<keyword evidence="4" id="KW-0238">DNA-binding</keyword>
<proteinExistence type="predicted"/>
<feature type="domain" description="HTH LytTR-type" evidence="3">
    <location>
        <begin position="144"/>
        <end position="247"/>
    </location>
</feature>
<dbReference type="PANTHER" id="PTHR37299">
    <property type="entry name" value="TRANSCRIPTIONAL REGULATOR-RELATED"/>
    <property type="match status" value="1"/>
</dbReference>
<dbReference type="InterPro" id="IPR007492">
    <property type="entry name" value="LytTR_DNA-bd_dom"/>
</dbReference>
<feature type="modified residue" description="4-aspartylphosphate" evidence="1">
    <location>
        <position position="54"/>
    </location>
</feature>
<sequence length="249" mass="28835">MTAVIIDDEPKARLLLSTILKDDCPDIKQQYEAEDLLQGIRLIKKYKPELVFLDIEMPEHSGLELLDFLSPEDISFDLIFTTAYNEYALKAFQLSAISYLLKPLRPQQVIEVVQRVKSKLHTTQVSKKLEQLKENLNSQQFSKIGLTHAKGITFVKINDIILFEASGMYTSVLLKNEEIVVSKPLKYYVELLKDQPLFFRSHRSFLINLNFLKEFIRVDGGYLLMENNKRVSIAKDNVDSFLKAIQERF</sequence>
<dbReference type="Proteomes" id="UP001500507">
    <property type="component" value="Unassembled WGS sequence"/>
</dbReference>
<accession>A0ABN1MIQ9</accession>
<dbReference type="GO" id="GO:0003677">
    <property type="term" value="F:DNA binding"/>
    <property type="evidence" value="ECO:0007669"/>
    <property type="project" value="UniProtKB-KW"/>
</dbReference>
<dbReference type="RefSeq" id="WP_343766844.1">
    <property type="nucleotide sequence ID" value="NZ_BAAAFG010000015.1"/>
</dbReference>
<feature type="domain" description="Response regulatory" evidence="2">
    <location>
        <begin position="2"/>
        <end position="117"/>
    </location>
</feature>
<protein>
    <submittedName>
        <fullName evidence="4">LytTR family DNA-binding domain-containing protein</fullName>
    </submittedName>
</protein>
<dbReference type="SMART" id="SM00850">
    <property type="entry name" value="LytTR"/>
    <property type="match status" value="1"/>
</dbReference>
<evidence type="ECO:0000313" key="4">
    <source>
        <dbReference type="EMBL" id="GAA0872831.1"/>
    </source>
</evidence>
<dbReference type="PROSITE" id="PS50110">
    <property type="entry name" value="RESPONSE_REGULATORY"/>
    <property type="match status" value="1"/>
</dbReference>
<dbReference type="InterPro" id="IPR001789">
    <property type="entry name" value="Sig_transdc_resp-reg_receiver"/>
</dbReference>
<evidence type="ECO:0000259" key="2">
    <source>
        <dbReference type="PROSITE" id="PS50110"/>
    </source>
</evidence>
<dbReference type="Gene3D" id="2.40.50.1020">
    <property type="entry name" value="LytTr DNA-binding domain"/>
    <property type="match status" value="1"/>
</dbReference>
<reference evidence="4 5" key="1">
    <citation type="journal article" date="2019" name="Int. J. Syst. Evol. Microbiol.">
        <title>The Global Catalogue of Microorganisms (GCM) 10K type strain sequencing project: providing services to taxonomists for standard genome sequencing and annotation.</title>
        <authorList>
            <consortium name="The Broad Institute Genomics Platform"/>
            <consortium name="The Broad Institute Genome Sequencing Center for Infectious Disease"/>
            <person name="Wu L."/>
            <person name="Ma J."/>
        </authorList>
    </citation>
    <scope>NUCLEOTIDE SEQUENCE [LARGE SCALE GENOMIC DNA]</scope>
    <source>
        <strain evidence="4 5">JCM 16082</strain>
    </source>
</reference>
<dbReference type="InterPro" id="IPR011006">
    <property type="entry name" value="CheY-like_superfamily"/>
</dbReference>
<dbReference type="Gene3D" id="3.40.50.2300">
    <property type="match status" value="1"/>
</dbReference>
<comment type="caution">
    <text evidence="4">The sequence shown here is derived from an EMBL/GenBank/DDBJ whole genome shotgun (WGS) entry which is preliminary data.</text>
</comment>
<dbReference type="PANTHER" id="PTHR37299:SF1">
    <property type="entry name" value="STAGE 0 SPORULATION PROTEIN A HOMOLOG"/>
    <property type="match status" value="1"/>
</dbReference>
<keyword evidence="1" id="KW-0597">Phosphoprotein</keyword>
<evidence type="ECO:0000313" key="5">
    <source>
        <dbReference type="Proteomes" id="UP001500507"/>
    </source>
</evidence>
<dbReference type="SUPFAM" id="SSF52172">
    <property type="entry name" value="CheY-like"/>
    <property type="match status" value="1"/>
</dbReference>
<dbReference type="Pfam" id="PF04397">
    <property type="entry name" value="LytTR"/>
    <property type="match status" value="1"/>
</dbReference>